<evidence type="ECO:0000259" key="2">
    <source>
        <dbReference type="SMART" id="SM00462"/>
    </source>
</evidence>
<name>A0A0K2U385_LEPSM</name>
<protein>
    <recommendedName>
        <fullName evidence="2">PID domain-containing protein</fullName>
    </recommendedName>
</protein>
<dbReference type="Gene3D" id="2.30.29.30">
    <property type="entry name" value="Pleckstrin-homology domain (PH domain)/Phosphotyrosine-binding domain (PTB)"/>
    <property type="match status" value="1"/>
</dbReference>
<organism evidence="3">
    <name type="scientific">Lepeophtheirus salmonis</name>
    <name type="common">Salmon louse</name>
    <name type="synonym">Caligus salmonis</name>
    <dbReference type="NCBI Taxonomy" id="72036"/>
    <lineage>
        <taxon>Eukaryota</taxon>
        <taxon>Metazoa</taxon>
        <taxon>Ecdysozoa</taxon>
        <taxon>Arthropoda</taxon>
        <taxon>Crustacea</taxon>
        <taxon>Multicrustacea</taxon>
        <taxon>Hexanauplia</taxon>
        <taxon>Copepoda</taxon>
        <taxon>Siphonostomatoida</taxon>
        <taxon>Caligidae</taxon>
        <taxon>Lepeophtheirus</taxon>
    </lineage>
</organism>
<feature type="compositionally biased region" description="Acidic residues" evidence="1">
    <location>
        <begin position="342"/>
        <end position="353"/>
    </location>
</feature>
<dbReference type="InterPro" id="IPR033930">
    <property type="entry name" value="FAM43A/B_PTB"/>
</dbReference>
<dbReference type="InterPro" id="IPR051133">
    <property type="entry name" value="Adapter_Engulfment-Domain"/>
</dbReference>
<dbReference type="OrthoDB" id="5962185at2759"/>
<dbReference type="InterPro" id="IPR011993">
    <property type="entry name" value="PH-like_dom_sf"/>
</dbReference>
<dbReference type="InterPro" id="IPR006020">
    <property type="entry name" value="PTB/PI_dom"/>
</dbReference>
<dbReference type="PANTHER" id="PTHR11232">
    <property type="entry name" value="PHOSPHOTYROSINE INTERACTION DOMAIN-CONTAINING FAMILY MEMBER"/>
    <property type="match status" value="1"/>
</dbReference>
<dbReference type="SMART" id="SM00462">
    <property type="entry name" value="PTB"/>
    <property type="match status" value="1"/>
</dbReference>
<dbReference type="SUPFAM" id="SSF50729">
    <property type="entry name" value="PH domain-like"/>
    <property type="match status" value="1"/>
</dbReference>
<accession>A0A0K2U385</accession>
<evidence type="ECO:0000256" key="1">
    <source>
        <dbReference type="SAM" id="MobiDB-lite"/>
    </source>
</evidence>
<feature type="region of interest" description="Disordered" evidence="1">
    <location>
        <begin position="316"/>
        <end position="384"/>
    </location>
</feature>
<feature type="domain" description="PID" evidence="2">
    <location>
        <begin position="25"/>
        <end position="161"/>
    </location>
</feature>
<dbReference type="AlphaFoldDB" id="A0A0K2U385"/>
<feature type="compositionally biased region" description="Low complexity" evidence="1">
    <location>
        <begin position="354"/>
        <end position="366"/>
    </location>
</feature>
<dbReference type="EMBL" id="HACA01015011">
    <property type="protein sequence ID" value="CDW32372.1"/>
    <property type="molecule type" value="Transcribed_RNA"/>
</dbReference>
<dbReference type="CDD" id="cd01214">
    <property type="entry name" value="PTB_FAM43A"/>
    <property type="match status" value="1"/>
</dbReference>
<reference evidence="3" key="1">
    <citation type="submission" date="2014-05" db="EMBL/GenBank/DDBJ databases">
        <authorList>
            <person name="Chronopoulou M."/>
        </authorList>
    </citation>
    <scope>NUCLEOTIDE SEQUENCE</scope>
    <source>
        <tissue evidence="3">Whole organism</tissue>
    </source>
</reference>
<proteinExistence type="predicted"/>
<evidence type="ECO:0000313" key="3">
    <source>
        <dbReference type="EMBL" id="CDW32372.1"/>
    </source>
</evidence>
<dbReference type="Pfam" id="PF14719">
    <property type="entry name" value="PID_2"/>
    <property type="match status" value="1"/>
</dbReference>
<dbReference type="PANTHER" id="PTHR11232:SF2">
    <property type="entry name" value="FI05246P"/>
    <property type="match status" value="1"/>
</dbReference>
<sequence length="400" mass="45158">MSSSLGLRLPSWAMFKKKRSADISALDSSYDVTYLGNVLTGWAKGEGCAKKPLGTLWKNYANSEKPHIYMKVTICSSGLCATTREHGLTEYLPNRITYCQADPTYPKVFCWIYRHDGRKMKQELRCHAILCRSERKAQDMAVKLKDRIRQAFIDFKKERISRQNARLSLANSGDTGTTVPLRKILLQNGSENYRAPIEKSKTAPKLHAIEEVSPDIEEAEEKFYDSSFEDDDEILQKVEMGIDSVFDVGQRNYHHNHFMDHDSNGAEDPTSSPLYQKLRAEMNSSPSDDEDEVTDHLVNGNVEETSRDIKKITADDQDAISDESGYAEDPVRYICNMGPSSSEEDEEDEEDDSSASSTTSSVPSSLLDDKKPRTSFVLSLGDRKPYQRNSTLVPEFCINI</sequence>